<protein>
    <recommendedName>
        <fullName evidence="4">DUF2158 domain-containing protein</fullName>
    </recommendedName>
</protein>
<gene>
    <name evidence="2" type="ORF">GCM10007036_14410</name>
</gene>
<feature type="compositionally biased region" description="Basic and acidic residues" evidence="1">
    <location>
        <begin position="43"/>
        <end position="53"/>
    </location>
</feature>
<keyword evidence="3" id="KW-1185">Reference proteome</keyword>
<proteinExistence type="predicted"/>
<dbReference type="RefSeq" id="WP_188516975.1">
    <property type="nucleotide sequence ID" value="NZ_BMES01000001.1"/>
</dbReference>
<evidence type="ECO:0008006" key="4">
    <source>
        <dbReference type="Google" id="ProtNLM"/>
    </source>
</evidence>
<name>A0A917I5H5_9HYPH</name>
<sequence>MTEMKKGDTVRVVQPVVQGEIVAARVDDDANFLFVVRWTDETGEHERPFKQSELEPVAAPAS</sequence>
<organism evidence="2 3">
    <name type="scientific">Alsobacter metallidurans</name>
    <dbReference type="NCBI Taxonomy" id="340221"/>
    <lineage>
        <taxon>Bacteria</taxon>
        <taxon>Pseudomonadati</taxon>
        <taxon>Pseudomonadota</taxon>
        <taxon>Alphaproteobacteria</taxon>
        <taxon>Hyphomicrobiales</taxon>
        <taxon>Alsobacteraceae</taxon>
        <taxon>Alsobacter</taxon>
    </lineage>
</organism>
<evidence type="ECO:0000256" key="1">
    <source>
        <dbReference type="SAM" id="MobiDB-lite"/>
    </source>
</evidence>
<comment type="caution">
    <text evidence="2">The sequence shown here is derived from an EMBL/GenBank/DDBJ whole genome shotgun (WGS) entry which is preliminary data.</text>
</comment>
<evidence type="ECO:0000313" key="3">
    <source>
        <dbReference type="Proteomes" id="UP000603912"/>
    </source>
</evidence>
<reference evidence="2" key="2">
    <citation type="submission" date="2020-09" db="EMBL/GenBank/DDBJ databases">
        <authorList>
            <person name="Sun Q."/>
            <person name="Zhou Y."/>
        </authorList>
    </citation>
    <scope>NUCLEOTIDE SEQUENCE</scope>
    <source>
        <strain evidence="2">CGMCC 1.12214</strain>
    </source>
</reference>
<accession>A0A917I5H5</accession>
<dbReference type="EMBL" id="BMES01000001">
    <property type="protein sequence ID" value="GGH14834.1"/>
    <property type="molecule type" value="Genomic_DNA"/>
</dbReference>
<reference evidence="2" key="1">
    <citation type="journal article" date="2014" name="Int. J. Syst. Evol. Microbiol.">
        <title>Complete genome sequence of Corynebacterium casei LMG S-19264T (=DSM 44701T), isolated from a smear-ripened cheese.</title>
        <authorList>
            <consortium name="US DOE Joint Genome Institute (JGI-PGF)"/>
            <person name="Walter F."/>
            <person name="Albersmeier A."/>
            <person name="Kalinowski J."/>
            <person name="Ruckert C."/>
        </authorList>
    </citation>
    <scope>NUCLEOTIDE SEQUENCE</scope>
    <source>
        <strain evidence="2">CGMCC 1.12214</strain>
    </source>
</reference>
<evidence type="ECO:0000313" key="2">
    <source>
        <dbReference type="EMBL" id="GGH14834.1"/>
    </source>
</evidence>
<feature type="region of interest" description="Disordered" evidence="1">
    <location>
        <begin position="43"/>
        <end position="62"/>
    </location>
</feature>
<dbReference type="Proteomes" id="UP000603912">
    <property type="component" value="Unassembled WGS sequence"/>
</dbReference>
<dbReference type="AlphaFoldDB" id="A0A917I5H5"/>